<evidence type="ECO:0000313" key="2">
    <source>
        <dbReference type="EMBL" id="ANF29770.1"/>
    </source>
</evidence>
<dbReference type="KEGG" id="vg:27924346"/>
<evidence type="ECO:0000313" key="3">
    <source>
        <dbReference type="Proteomes" id="UP000203996"/>
    </source>
</evidence>
<dbReference type="OrthoDB" id="12787at10239"/>
<reference evidence="2 3" key="1">
    <citation type="journal article" date="2016" name="PLoS ONE">
        <title>Genome Sequencing and Analysis of Catopsilia pomona nucleopolyhedrovirus: A Distinct Species in Group I Alphabaculovirus.</title>
        <authorList>
            <person name="Wang J."/>
            <person name="Zhu Z."/>
            <person name="Zhang L."/>
            <person name="Hou D."/>
            <person name="Wang M."/>
            <person name="Arif B."/>
            <person name="Kou Z."/>
            <person name="Wang H."/>
            <person name="Deng F."/>
            <person name="Hu Z."/>
        </authorList>
    </citation>
    <scope>NUCLEOTIDE SEQUENCE [LARGE SCALE GENOMIC DNA]</scope>
    <source>
        <strain evidence="2">416</strain>
    </source>
</reference>
<keyword evidence="3" id="KW-1185">Reference proteome</keyword>
<feature type="region of interest" description="Disordered" evidence="1">
    <location>
        <begin position="152"/>
        <end position="171"/>
    </location>
</feature>
<proteinExistence type="predicted"/>
<dbReference type="Proteomes" id="UP000203996">
    <property type="component" value="Segment"/>
</dbReference>
<evidence type="ECO:0000256" key="1">
    <source>
        <dbReference type="SAM" id="MobiDB-lite"/>
    </source>
</evidence>
<protein>
    <submittedName>
        <fullName evidence="2">Bv/odv-e26</fullName>
    </submittedName>
</protein>
<dbReference type="GeneID" id="27924346"/>
<name>A0A172WZJ9_9ABAC</name>
<gene>
    <name evidence="2" type="ORF">CapoNPV_122</name>
</gene>
<dbReference type="InterPro" id="IPR021286">
    <property type="entry name" value="Baculovirus_E26"/>
</dbReference>
<dbReference type="Pfam" id="PF11050">
    <property type="entry name" value="Viral_env_E26"/>
    <property type="match status" value="1"/>
</dbReference>
<dbReference type="EMBL" id="KU565883">
    <property type="protein sequence ID" value="ANF29770.1"/>
    <property type="molecule type" value="Genomic_DNA"/>
</dbReference>
<sequence>MNLPIENHCLSRATTLATVTNAYKRRLYAATFSRRVNTLTRTTTTTTTTTRTAADDNINAAATTTTTKTANGQLNYNDNIDNDFNNDVENARKIECVILSLRNTHLNFNKIQKLQKKRLRHLQNLIKNKNETISQLIAQLELFKPLLLSSSKSKNNSNSTKNGNNINNNGSNGNGAGKYLGVVKCANIIRTVTGGEKFVRRRLAELCTLHNGEHIYCQKRADTENDRLNIGKLLETEYGASVILYEKSKRFEFIKQTDVDVAKCLILNYLHHESHTKINTD</sequence>
<dbReference type="RefSeq" id="YP_009255379.1">
    <property type="nucleotide sequence ID" value="NC_030240.1"/>
</dbReference>
<organism evidence="2 3">
    <name type="scientific">Catopsilia pomona nucleopolyhedrovirus</name>
    <dbReference type="NCBI Taxonomy" id="1850906"/>
    <lineage>
        <taxon>Viruses</taxon>
        <taxon>Viruses incertae sedis</taxon>
        <taxon>Naldaviricetes</taxon>
        <taxon>Lefavirales</taxon>
        <taxon>Baculoviridae</taxon>
        <taxon>Alphabaculovirus</taxon>
        <taxon>Alphabaculovirus capomonae</taxon>
    </lineage>
</organism>
<accession>A0A172WZJ9</accession>